<keyword evidence="1" id="KW-0482">Metalloprotease</keyword>
<dbReference type="Proteomes" id="UP000031408">
    <property type="component" value="Unassembled WGS sequence"/>
</dbReference>
<comment type="function">
    <text evidence="1">Broad specificity carboxypetidase that releases amino acids sequentially from the C-terminus, including neutral, aromatic, polar and basic residues.</text>
</comment>
<accession>A0A0C1LJM8</accession>
<keyword evidence="1" id="KW-0645">Protease</keyword>
<dbReference type="Gene3D" id="1.10.1370.30">
    <property type="match status" value="1"/>
</dbReference>
<dbReference type="GO" id="GO:0046872">
    <property type="term" value="F:metal ion binding"/>
    <property type="evidence" value="ECO:0007669"/>
    <property type="project" value="UniProtKB-KW"/>
</dbReference>
<reference evidence="4 5" key="1">
    <citation type="submission" date="2014-11" db="EMBL/GenBank/DDBJ databases">
        <title>Genome sequence of Flavihumibacter solisilvae 3-3.</title>
        <authorList>
            <person name="Zhou G."/>
            <person name="Li M."/>
            <person name="Wang G."/>
        </authorList>
    </citation>
    <scope>NUCLEOTIDE SEQUENCE [LARGE SCALE GENOMIC DNA]</scope>
    <source>
        <strain evidence="4 5">3-3</strain>
    </source>
</reference>
<dbReference type="PANTHER" id="PTHR34217:SF1">
    <property type="entry name" value="CARBOXYPEPTIDASE 1"/>
    <property type="match status" value="1"/>
</dbReference>
<gene>
    <name evidence="4" type="ORF">OI18_04560</name>
</gene>
<sequence length="510" mass="59077">MEHAANTASLYEQYVTELQRIADVRYSAAVLQWDQETYMPPAGAGFRAQQIATLSELAHSRFTQPSFINLVNELSDRKDLHDAGQKNISLSKYDVEQQAKLPSAFVRRLSETVSRSFNAWMDARRQNDFRVFLPLLGEVVELKKQEADMLGYESHPYNALLNEYERGSTVELLDNTFSRLQEPLRNLLDRISRCPQVDDSLLHQHFPEQDQWQFSMQLLEKMNYDLQAGRQDKAEHPFTTNFSSRDVRITTRIDEQDLSNMTYSTIHELGHALYEQGLPADQYGLPLGEYASLSIHESQSRLWENNIGRGMPWCQSFFPVMQHFFPKQFGGRSAEQYYRAVNKVTPSLIRTEADELTYHFHVIIRYELEKSLIGGTLSVEDIPAFWNENYQKYLGVTVPDDRRGCLQDVHWSHGSFGYFPTYSLGSLYAAQFFESAKTAVGQLDEKTAKADYSDLLQWLRQNIHIHGRRFNSEELCKNVTGEGINIRYFMQYAEAKYRFIYAFQTEGIAI</sequence>
<comment type="similarity">
    <text evidence="1">Belongs to the peptidase M32 family.</text>
</comment>
<dbReference type="GO" id="GO:0004181">
    <property type="term" value="F:metallocarboxypeptidase activity"/>
    <property type="evidence" value="ECO:0007669"/>
    <property type="project" value="UniProtKB-UniRule"/>
</dbReference>
<feature type="binding site" evidence="2">
    <location>
        <position position="297"/>
    </location>
    <ligand>
        <name>Zn(2+)</name>
        <dbReference type="ChEBI" id="CHEBI:29105"/>
        <note>catalytic</note>
    </ligand>
</feature>
<dbReference type="Pfam" id="PF02074">
    <property type="entry name" value="Peptidase_M32"/>
    <property type="match status" value="1"/>
</dbReference>
<feature type="binding site" evidence="2">
    <location>
        <position position="267"/>
    </location>
    <ligand>
        <name>Zn(2+)</name>
        <dbReference type="ChEBI" id="CHEBI:29105"/>
        <note>catalytic</note>
    </ligand>
</feature>
<dbReference type="PROSITE" id="PS52034">
    <property type="entry name" value="PEPTIDASE_M32"/>
    <property type="match status" value="1"/>
</dbReference>
<organism evidence="4 5">
    <name type="scientific">Flavihumibacter solisilvae</name>
    <dbReference type="NCBI Taxonomy" id="1349421"/>
    <lineage>
        <taxon>Bacteria</taxon>
        <taxon>Pseudomonadati</taxon>
        <taxon>Bacteroidota</taxon>
        <taxon>Chitinophagia</taxon>
        <taxon>Chitinophagales</taxon>
        <taxon>Chitinophagaceae</taxon>
        <taxon>Flavihumibacter</taxon>
    </lineage>
</organism>
<keyword evidence="2" id="KW-0862">Zinc</keyword>
<dbReference type="PIRSF" id="PIRSF006615">
    <property type="entry name" value="Zn_crbxpep_Taq"/>
    <property type="match status" value="1"/>
</dbReference>
<dbReference type="SUPFAM" id="SSF55486">
    <property type="entry name" value="Metalloproteases ('zincins'), catalytic domain"/>
    <property type="match status" value="1"/>
</dbReference>
<comment type="catalytic activity">
    <reaction evidence="1">
        <text>Release of a C-terminal amino acid with broad specificity, except for -Pro.</text>
        <dbReference type="EC" id="3.4.17.19"/>
    </reaction>
</comment>
<comment type="cofactor">
    <cofactor evidence="2">
        <name>Zn(2+)</name>
        <dbReference type="ChEBI" id="CHEBI:29105"/>
    </cofactor>
    <text evidence="2">Binds 1 zinc ion per subunit.</text>
</comment>
<evidence type="ECO:0000256" key="2">
    <source>
        <dbReference type="PIRSR" id="PIRSR006615-1"/>
    </source>
</evidence>
<evidence type="ECO:0000313" key="4">
    <source>
        <dbReference type="EMBL" id="KIC95543.1"/>
    </source>
</evidence>
<protein>
    <recommendedName>
        <fullName evidence="1">Metal-dependent carboxypeptidase</fullName>
        <ecNumber evidence="1">3.4.17.19</ecNumber>
    </recommendedName>
</protein>
<keyword evidence="1 4" id="KW-0121">Carboxypeptidase</keyword>
<proteinExistence type="inferred from homology"/>
<keyword evidence="5" id="KW-1185">Reference proteome</keyword>
<dbReference type="EC" id="3.4.17.19" evidence="1"/>
<comment type="caution">
    <text evidence="4">The sequence shown here is derived from an EMBL/GenBank/DDBJ whole genome shotgun (WGS) entry which is preliminary data.</text>
</comment>
<evidence type="ECO:0000256" key="3">
    <source>
        <dbReference type="PIRSR" id="PIRSR006615-2"/>
    </source>
</evidence>
<dbReference type="RefSeq" id="WP_039137589.1">
    <property type="nucleotide sequence ID" value="NZ_JSVC01000005.1"/>
</dbReference>
<dbReference type="STRING" id="1349421.OI18_04560"/>
<dbReference type="OrthoDB" id="9772308at2"/>
<name>A0A0C1LJM8_9BACT</name>
<dbReference type="GO" id="GO:0006508">
    <property type="term" value="P:proteolysis"/>
    <property type="evidence" value="ECO:0007669"/>
    <property type="project" value="UniProtKB-UniRule"/>
</dbReference>
<feature type="binding site" evidence="2">
    <location>
        <position position="271"/>
    </location>
    <ligand>
        <name>Zn(2+)</name>
        <dbReference type="ChEBI" id="CHEBI:29105"/>
        <note>catalytic</note>
    </ligand>
</feature>
<keyword evidence="1 2" id="KW-0479">Metal-binding</keyword>
<dbReference type="AlphaFoldDB" id="A0A0C1LJM8"/>
<dbReference type="EMBL" id="JSVC01000005">
    <property type="protein sequence ID" value="KIC95543.1"/>
    <property type="molecule type" value="Genomic_DNA"/>
</dbReference>
<evidence type="ECO:0000313" key="5">
    <source>
        <dbReference type="Proteomes" id="UP000031408"/>
    </source>
</evidence>
<keyword evidence="1" id="KW-0378">Hydrolase</keyword>
<dbReference type="InterPro" id="IPR001333">
    <property type="entry name" value="Peptidase_M32_Taq"/>
</dbReference>
<dbReference type="CDD" id="cd06460">
    <property type="entry name" value="M32_Taq"/>
    <property type="match status" value="1"/>
</dbReference>
<dbReference type="PANTHER" id="PTHR34217">
    <property type="entry name" value="METAL-DEPENDENT CARBOXYPEPTIDASE"/>
    <property type="match status" value="1"/>
</dbReference>
<evidence type="ECO:0000256" key="1">
    <source>
        <dbReference type="PIRNR" id="PIRNR006615"/>
    </source>
</evidence>
<dbReference type="PRINTS" id="PR00998">
    <property type="entry name" value="CRBOXYPTASET"/>
</dbReference>
<feature type="active site" description="Proton donor/acceptor" evidence="3">
    <location>
        <position position="268"/>
    </location>
</feature>